<evidence type="ECO:0000256" key="2">
    <source>
        <dbReference type="ARBA" id="ARBA00022763"/>
    </source>
</evidence>
<feature type="compositionally biased region" description="Low complexity" evidence="6">
    <location>
        <begin position="41"/>
        <end position="55"/>
    </location>
</feature>
<gene>
    <name evidence="8" type="primary">PAXIP1_1</name>
    <name evidence="8" type="ORF">FJT64_014804</name>
</gene>
<evidence type="ECO:0000256" key="5">
    <source>
        <dbReference type="ARBA" id="ARBA00030146"/>
    </source>
</evidence>
<dbReference type="PANTHER" id="PTHR23196:SF1">
    <property type="entry name" value="PAX-INTERACTING PROTEIN 1"/>
    <property type="match status" value="1"/>
</dbReference>
<evidence type="ECO:0000256" key="1">
    <source>
        <dbReference type="ARBA" id="ARBA00004123"/>
    </source>
</evidence>
<dbReference type="EMBL" id="VIIS01002234">
    <property type="protein sequence ID" value="KAF0286713.1"/>
    <property type="molecule type" value="Genomic_DNA"/>
</dbReference>
<keyword evidence="9" id="KW-1185">Reference proteome</keyword>
<organism evidence="8 9">
    <name type="scientific">Amphibalanus amphitrite</name>
    <name type="common">Striped barnacle</name>
    <name type="synonym">Balanus amphitrite</name>
    <dbReference type="NCBI Taxonomy" id="1232801"/>
    <lineage>
        <taxon>Eukaryota</taxon>
        <taxon>Metazoa</taxon>
        <taxon>Ecdysozoa</taxon>
        <taxon>Arthropoda</taxon>
        <taxon>Crustacea</taxon>
        <taxon>Multicrustacea</taxon>
        <taxon>Cirripedia</taxon>
        <taxon>Thoracica</taxon>
        <taxon>Thoracicalcarea</taxon>
        <taxon>Balanomorpha</taxon>
        <taxon>Balanoidea</taxon>
        <taxon>Balanidae</taxon>
        <taxon>Amphibalaninae</taxon>
        <taxon>Amphibalanus</taxon>
    </lineage>
</organism>
<dbReference type="GO" id="GO:0044666">
    <property type="term" value="C:MLL3/4 complex"/>
    <property type="evidence" value="ECO:0007669"/>
    <property type="project" value="TreeGrafter"/>
</dbReference>
<feature type="domain" description="BRCT" evidence="7">
    <location>
        <begin position="511"/>
        <end position="576"/>
    </location>
</feature>
<feature type="region of interest" description="Disordered" evidence="6">
    <location>
        <begin position="41"/>
        <end position="64"/>
    </location>
</feature>
<dbReference type="Gene3D" id="3.40.50.10190">
    <property type="entry name" value="BRCT domain"/>
    <property type="match status" value="4"/>
</dbReference>
<feature type="compositionally biased region" description="Polar residues" evidence="6">
    <location>
        <begin position="129"/>
        <end position="152"/>
    </location>
</feature>
<feature type="domain" description="BRCT" evidence="7">
    <location>
        <begin position="597"/>
        <end position="684"/>
    </location>
</feature>
<dbReference type="AlphaFoldDB" id="A0A6A4V8T2"/>
<evidence type="ECO:0000256" key="4">
    <source>
        <dbReference type="ARBA" id="ARBA00023858"/>
    </source>
</evidence>
<dbReference type="InterPro" id="IPR036420">
    <property type="entry name" value="BRCT_dom_sf"/>
</dbReference>
<sequence>MQPFCVHVHAPLPLYQVFFFSNSLHALVTLYPSLSLRSQLLQRQQSGPTPSASGAGTPGPPQHLLLRQQSEPAVLQPGQRLIQVGGQQVVLPQGQPLTAEMRQHILNSQQNLVQPKTKTALANLLNNRLSSGPMSGSSTPETPGTPVMTTPPQGAVAGEQPRPQPAGPAQNVATTDGAAAKLSAMQLGAAGGASTPPTGYRMGISPQKATQQQANRIQYYGHDPNLNLPPDLCLLGCVFLVADYQHCTSVEDLKSWCKVIAQFGGEVEQTYSPRVTHILCLQLKNPIVQSGMRDGKRCVTAYWLSDVLMQHRVTPPTQAIHLPVPYSDSDKPGKEMIISISGFEDSERQRVKRMIEGCGAIYTGYLTKHNTQLICRKPEGPKYAKAREWKTPVVNLHWLSELLLGNQSVAQLTGHQKYQQFSLEDPFRIDYNLVPHLMAAWKAPIIVTREIWSRFKENPPPRNKRKMQEIEAERSLKKTTLSPCLSEPAPAPTESENGPRVLFSYSSAPGLTEIVRRLGGTVASGPAAATHLVMSRLQRTVKFLMALPTCSLIVSERWLEESGRAGRFLPEQQFLLADEEFEKRFNFSLGATLAKTDRRNLFKGMSFFITPGVVPSKRILAEIIHCSGGTVEEKMRPLKALKEARQQNHYIITCEVDLHLIDDIYMTGLPIYNAEFVLSAIMRQMIDYTRSCYVRSEQ</sequence>
<dbReference type="GO" id="GO:0006974">
    <property type="term" value="P:DNA damage response"/>
    <property type="evidence" value="ECO:0007669"/>
    <property type="project" value="UniProtKB-KW"/>
</dbReference>
<dbReference type="Pfam" id="PF00533">
    <property type="entry name" value="BRCT"/>
    <property type="match status" value="1"/>
</dbReference>
<name>A0A6A4V8T2_AMPAM</name>
<dbReference type="Pfam" id="PF16589">
    <property type="entry name" value="BRCT_2"/>
    <property type="match status" value="1"/>
</dbReference>
<dbReference type="CDD" id="cd17711">
    <property type="entry name" value="BRCT_PAXIP1_rpt3"/>
    <property type="match status" value="1"/>
</dbReference>
<protein>
    <recommendedName>
        <fullName evidence="4">PAX-interacting protein 1</fullName>
    </recommendedName>
    <alternativeName>
        <fullName evidence="5">PAX transactivation activation domain-interacting protein</fullName>
    </alternativeName>
</protein>
<reference evidence="8 9" key="1">
    <citation type="submission" date="2019-07" db="EMBL/GenBank/DDBJ databases">
        <title>Draft genome assembly of a fouling barnacle, Amphibalanus amphitrite (Darwin, 1854): The first reference genome for Thecostraca.</title>
        <authorList>
            <person name="Kim W."/>
        </authorList>
    </citation>
    <scope>NUCLEOTIDE SEQUENCE [LARGE SCALE GENOMIC DNA]</scope>
    <source>
        <strain evidence="8">SNU_AA5</strain>
        <tissue evidence="8">Soma without cirri and trophi</tissue>
    </source>
</reference>
<keyword evidence="3" id="KW-0539">Nucleus</keyword>
<evidence type="ECO:0000313" key="9">
    <source>
        <dbReference type="Proteomes" id="UP000440578"/>
    </source>
</evidence>
<dbReference type="InterPro" id="IPR051579">
    <property type="entry name" value="DDR_Transcriptional_Reg"/>
</dbReference>
<evidence type="ECO:0000259" key="7">
    <source>
        <dbReference type="PROSITE" id="PS50172"/>
    </source>
</evidence>
<dbReference type="Pfam" id="PF12738">
    <property type="entry name" value="PTCB-BRCT"/>
    <property type="match status" value="1"/>
</dbReference>
<comment type="subcellular location">
    <subcellularLocation>
        <location evidence="1">Nucleus</location>
    </subcellularLocation>
</comment>
<feature type="region of interest" description="Disordered" evidence="6">
    <location>
        <begin position="129"/>
        <end position="173"/>
    </location>
</feature>
<feature type="domain" description="BRCT" evidence="7">
    <location>
        <begin position="328"/>
        <end position="403"/>
    </location>
</feature>
<proteinExistence type="predicted"/>
<comment type="caution">
    <text evidence="8">The sequence shown here is derived from an EMBL/GenBank/DDBJ whole genome shotgun (WGS) entry which is preliminary data.</text>
</comment>
<evidence type="ECO:0000313" key="8">
    <source>
        <dbReference type="EMBL" id="KAF0286712.1"/>
    </source>
</evidence>
<accession>A0A6A4V8T2</accession>
<dbReference type="EMBL" id="VIIS01002234">
    <property type="protein sequence ID" value="KAF0286712.1"/>
    <property type="molecule type" value="Genomic_DNA"/>
</dbReference>
<dbReference type="SMART" id="SM00292">
    <property type="entry name" value="BRCT"/>
    <property type="match status" value="4"/>
</dbReference>
<dbReference type="Pfam" id="PF16770">
    <property type="entry name" value="RTT107_BRCT_5"/>
    <property type="match status" value="1"/>
</dbReference>
<dbReference type="SUPFAM" id="SSF52113">
    <property type="entry name" value="BRCT domain"/>
    <property type="match status" value="3"/>
</dbReference>
<dbReference type="PROSITE" id="PS50172">
    <property type="entry name" value="BRCT"/>
    <property type="match status" value="3"/>
</dbReference>
<evidence type="ECO:0000256" key="6">
    <source>
        <dbReference type="SAM" id="MobiDB-lite"/>
    </source>
</evidence>
<dbReference type="PANTHER" id="PTHR23196">
    <property type="entry name" value="PAX TRANSCRIPTION ACTIVATION DOMAIN INTERACTING PROTEIN"/>
    <property type="match status" value="1"/>
</dbReference>
<evidence type="ECO:0000256" key="3">
    <source>
        <dbReference type="ARBA" id="ARBA00023242"/>
    </source>
</evidence>
<dbReference type="InterPro" id="IPR001357">
    <property type="entry name" value="BRCT_dom"/>
</dbReference>
<dbReference type="OrthoDB" id="342264at2759"/>
<keyword evidence="2" id="KW-0227">DNA damage</keyword>
<dbReference type="CDD" id="cd17730">
    <property type="entry name" value="BRCT_PAXIP1_rpt4"/>
    <property type="match status" value="1"/>
</dbReference>
<dbReference type="Proteomes" id="UP000440578">
    <property type="component" value="Unassembled WGS sequence"/>
</dbReference>